<dbReference type="InterPro" id="IPR012675">
    <property type="entry name" value="Beta-grasp_dom_sf"/>
</dbReference>
<dbReference type="InterPro" id="IPR054834">
    <property type="entry name" value="SAMP1_3"/>
</dbReference>
<dbReference type="PANTHER" id="PTHR38031:SF1">
    <property type="entry name" value="SULFUR CARRIER PROTEIN CYSO"/>
    <property type="match status" value="1"/>
</dbReference>
<dbReference type="KEGG" id="hlr:HALLA_02770"/>
<organism evidence="2 3">
    <name type="scientific">Halostagnicola larsenii XH-48</name>
    <dbReference type="NCBI Taxonomy" id="797299"/>
    <lineage>
        <taxon>Archaea</taxon>
        <taxon>Methanobacteriati</taxon>
        <taxon>Methanobacteriota</taxon>
        <taxon>Stenosarchaea group</taxon>
        <taxon>Halobacteria</taxon>
        <taxon>Halobacteriales</taxon>
        <taxon>Natrialbaceae</taxon>
        <taxon>Halostagnicola</taxon>
    </lineage>
</organism>
<dbReference type="GeneID" id="25146740"/>
<dbReference type="HOGENOM" id="CLU_114601_1_2_2"/>
<accession>W0JVI3</accession>
<dbReference type="eggNOG" id="arCOG00536">
    <property type="taxonomic scope" value="Archaea"/>
</dbReference>
<keyword evidence="2" id="KW-0614">Plasmid</keyword>
<reference evidence="2 3" key="1">
    <citation type="submission" date="2014-01" db="EMBL/GenBank/DDBJ databases">
        <authorList>
            <consortium name="DOE Joint Genome Institute"/>
            <person name="Anderson I."/>
            <person name="Huntemann M."/>
            <person name="Han J."/>
            <person name="Chen A."/>
            <person name="Kyrpides N."/>
            <person name="Mavromatis K."/>
            <person name="Markowitz V."/>
            <person name="Palaniappan K."/>
            <person name="Ivanova N."/>
            <person name="Schaumberg A."/>
            <person name="Pati A."/>
            <person name="Liolios K."/>
            <person name="Nordberg H.P."/>
            <person name="Cantor M.N."/>
            <person name="Hua S.X."/>
            <person name="Woyke T."/>
        </authorList>
    </citation>
    <scope>NUCLEOTIDE SEQUENCE [LARGE SCALE GENOMIC DNA]</scope>
    <source>
        <strain evidence="2 3">XH-48</strain>
        <plasmid evidence="3">1</plasmid>
    </source>
</reference>
<proteinExistence type="predicted"/>
<protein>
    <recommendedName>
        <fullName evidence="4">Sulfur carrier protein ThiS</fullName>
    </recommendedName>
</protein>
<dbReference type="AlphaFoldDB" id="W0JVI3"/>
<evidence type="ECO:0008006" key="4">
    <source>
        <dbReference type="Google" id="ProtNLM"/>
    </source>
</evidence>
<evidence type="ECO:0000313" key="3">
    <source>
        <dbReference type="Proteomes" id="UP000019024"/>
    </source>
</evidence>
<keyword evidence="3" id="KW-1185">Reference proteome</keyword>
<dbReference type="InterPro" id="IPR052045">
    <property type="entry name" value="Sulfur_Carrier/Prot_Modifier"/>
</dbReference>
<name>W0JVI3_9EURY</name>
<sequence>MQVTCELYGPLREAAGGKSHDREVDADATVGDVFKSLADESPELEQLLFDDDGFSESVTVMQNGRNVVFEDGPETPVADGDVLAASPPAEGG</sequence>
<dbReference type="OrthoDB" id="134663at2157"/>
<dbReference type="RefSeq" id="WP_049954253.1">
    <property type="nucleotide sequence ID" value="NZ_CP007056.1"/>
</dbReference>
<dbReference type="PANTHER" id="PTHR38031">
    <property type="entry name" value="SULFUR CARRIER PROTEIN SLR0821-RELATED"/>
    <property type="match status" value="1"/>
</dbReference>
<dbReference type="Proteomes" id="UP000019024">
    <property type="component" value="Plasmid unnamed"/>
</dbReference>
<dbReference type="SUPFAM" id="SSF54285">
    <property type="entry name" value="MoaD/ThiS"/>
    <property type="match status" value="1"/>
</dbReference>
<dbReference type="Gene3D" id="3.10.20.30">
    <property type="match status" value="1"/>
</dbReference>
<evidence type="ECO:0000256" key="1">
    <source>
        <dbReference type="SAM" id="MobiDB-lite"/>
    </source>
</evidence>
<evidence type="ECO:0000313" key="2">
    <source>
        <dbReference type="EMBL" id="AHG01322.1"/>
    </source>
</evidence>
<gene>
    <name evidence="2" type="ORF">HALLA_02770</name>
</gene>
<geneLocation type="plasmid" evidence="2">
    <name>unnamed</name>
</geneLocation>
<dbReference type="CDD" id="cd17040">
    <property type="entry name" value="Ubl_MoaD_like"/>
    <property type="match status" value="1"/>
</dbReference>
<dbReference type="NCBIfam" id="NF041918">
    <property type="entry name" value="SAMP1"/>
    <property type="match status" value="1"/>
</dbReference>
<feature type="region of interest" description="Disordered" evidence="1">
    <location>
        <begin position="70"/>
        <end position="92"/>
    </location>
</feature>
<dbReference type="InterPro" id="IPR003749">
    <property type="entry name" value="ThiS/MoaD-like"/>
</dbReference>
<dbReference type="Pfam" id="PF02597">
    <property type="entry name" value="ThiS"/>
    <property type="match status" value="1"/>
</dbReference>
<dbReference type="InterPro" id="IPR016155">
    <property type="entry name" value="Mopterin_synth/thiamin_S_b"/>
</dbReference>
<dbReference type="EMBL" id="CP007056">
    <property type="protein sequence ID" value="AHG01322.1"/>
    <property type="molecule type" value="Genomic_DNA"/>
</dbReference>